<dbReference type="RefSeq" id="WP_130492663.1">
    <property type="nucleotide sequence ID" value="NZ_SGXD01000002.1"/>
</dbReference>
<feature type="transmembrane region" description="Helical" evidence="7">
    <location>
        <begin position="263"/>
        <end position="284"/>
    </location>
</feature>
<dbReference type="CDD" id="cd06261">
    <property type="entry name" value="TM_PBP2"/>
    <property type="match status" value="1"/>
</dbReference>
<feature type="transmembrane region" description="Helical" evidence="7">
    <location>
        <begin position="32"/>
        <end position="52"/>
    </location>
</feature>
<dbReference type="Pfam" id="PF00528">
    <property type="entry name" value="BPD_transp_1"/>
    <property type="match status" value="1"/>
</dbReference>
<dbReference type="AlphaFoldDB" id="A0A4Q7NUS2"/>
<sequence>MSAVLEKPTTPAAAQSPRRRNRRSGAGDVQRASWPTYVVLTVVSLVSVYPLYWALVGGSRTSADISSDPPPFVPGGNLWTNLKTAWDDGHMGKALLNSLVVSGSIALGTVLFCTMAGFAFAKLRFKGNNALFGFTVATMMVPPQLGIIPLYLLMSKLHFNNHIISVILPTLVTAFGVFFMRQYVTQAVPTELLEAGWIDGASTSRIFFSIVIPIVRPAMTVLGMITFLAAWNDFFWPVVTLSSDNPTVQVALNNIGVGYFTDYSIVFAGVVAGTIPVIVVFALLGRQIVGGIMQGSLKG</sequence>
<keyword evidence="5 7" id="KW-1133">Transmembrane helix</keyword>
<dbReference type="PANTHER" id="PTHR43744">
    <property type="entry name" value="ABC TRANSPORTER PERMEASE PROTEIN MG189-RELATED-RELATED"/>
    <property type="match status" value="1"/>
</dbReference>
<organism evidence="10 11">
    <name type="scientific">Motilibacter rhizosphaerae</name>
    <dbReference type="NCBI Taxonomy" id="598652"/>
    <lineage>
        <taxon>Bacteria</taxon>
        <taxon>Bacillati</taxon>
        <taxon>Actinomycetota</taxon>
        <taxon>Actinomycetes</taxon>
        <taxon>Motilibacterales</taxon>
        <taxon>Motilibacteraceae</taxon>
        <taxon>Motilibacter</taxon>
    </lineage>
</organism>
<feature type="transmembrane region" description="Helical" evidence="7">
    <location>
        <begin position="130"/>
        <end position="153"/>
    </location>
</feature>
<feature type="transmembrane region" description="Helical" evidence="7">
    <location>
        <begin position="94"/>
        <end position="118"/>
    </location>
</feature>
<dbReference type="InterPro" id="IPR000515">
    <property type="entry name" value="MetI-like"/>
</dbReference>
<dbReference type="GO" id="GO:0005886">
    <property type="term" value="C:plasma membrane"/>
    <property type="evidence" value="ECO:0007669"/>
    <property type="project" value="UniProtKB-SubCell"/>
</dbReference>
<evidence type="ECO:0000259" key="9">
    <source>
        <dbReference type="PROSITE" id="PS50928"/>
    </source>
</evidence>
<dbReference type="SUPFAM" id="SSF161098">
    <property type="entry name" value="MetI-like"/>
    <property type="match status" value="1"/>
</dbReference>
<keyword evidence="3" id="KW-1003">Cell membrane</keyword>
<dbReference type="Gene3D" id="1.10.3720.10">
    <property type="entry name" value="MetI-like"/>
    <property type="match status" value="1"/>
</dbReference>
<keyword evidence="6 7" id="KW-0472">Membrane</keyword>
<accession>A0A4Q7NUS2</accession>
<dbReference type="Proteomes" id="UP000293638">
    <property type="component" value="Unassembled WGS sequence"/>
</dbReference>
<feature type="region of interest" description="Disordered" evidence="8">
    <location>
        <begin position="1"/>
        <end position="27"/>
    </location>
</feature>
<proteinExistence type="inferred from homology"/>
<comment type="subcellular location">
    <subcellularLocation>
        <location evidence="1 7">Cell membrane</location>
        <topology evidence="1 7">Multi-pass membrane protein</topology>
    </subcellularLocation>
</comment>
<feature type="transmembrane region" description="Helical" evidence="7">
    <location>
        <begin position="159"/>
        <end position="180"/>
    </location>
</feature>
<keyword evidence="11" id="KW-1185">Reference proteome</keyword>
<evidence type="ECO:0000256" key="3">
    <source>
        <dbReference type="ARBA" id="ARBA00022475"/>
    </source>
</evidence>
<name>A0A4Q7NUS2_9ACTN</name>
<reference evidence="10 11" key="1">
    <citation type="submission" date="2019-02" db="EMBL/GenBank/DDBJ databases">
        <title>Genomic Encyclopedia of Type Strains, Phase IV (KMG-IV): sequencing the most valuable type-strain genomes for metagenomic binning, comparative biology and taxonomic classification.</title>
        <authorList>
            <person name="Goeker M."/>
        </authorList>
    </citation>
    <scope>NUCLEOTIDE SEQUENCE [LARGE SCALE GENOMIC DNA]</scope>
    <source>
        <strain evidence="10 11">DSM 45622</strain>
    </source>
</reference>
<evidence type="ECO:0000256" key="7">
    <source>
        <dbReference type="RuleBase" id="RU363032"/>
    </source>
</evidence>
<dbReference type="OrthoDB" id="2063054at2"/>
<dbReference type="PANTHER" id="PTHR43744:SF12">
    <property type="entry name" value="ABC TRANSPORTER PERMEASE PROTEIN MG189-RELATED"/>
    <property type="match status" value="1"/>
</dbReference>
<comment type="similarity">
    <text evidence="7">Belongs to the binding-protein-dependent transport system permease family.</text>
</comment>
<evidence type="ECO:0000256" key="5">
    <source>
        <dbReference type="ARBA" id="ARBA00022989"/>
    </source>
</evidence>
<feature type="domain" description="ABC transmembrane type-1" evidence="9">
    <location>
        <begin position="95"/>
        <end position="284"/>
    </location>
</feature>
<feature type="transmembrane region" description="Helical" evidence="7">
    <location>
        <begin position="206"/>
        <end position="231"/>
    </location>
</feature>
<evidence type="ECO:0000256" key="6">
    <source>
        <dbReference type="ARBA" id="ARBA00023136"/>
    </source>
</evidence>
<keyword evidence="2 7" id="KW-0813">Transport</keyword>
<evidence type="ECO:0000256" key="1">
    <source>
        <dbReference type="ARBA" id="ARBA00004651"/>
    </source>
</evidence>
<evidence type="ECO:0000313" key="10">
    <source>
        <dbReference type="EMBL" id="RZS90172.1"/>
    </source>
</evidence>
<dbReference type="PROSITE" id="PS50928">
    <property type="entry name" value="ABC_TM1"/>
    <property type="match status" value="1"/>
</dbReference>
<evidence type="ECO:0000256" key="4">
    <source>
        <dbReference type="ARBA" id="ARBA00022692"/>
    </source>
</evidence>
<protein>
    <submittedName>
        <fullName evidence="10">Cellobiose ABC transporter membrane protein</fullName>
    </submittedName>
</protein>
<evidence type="ECO:0000256" key="2">
    <source>
        <dbReference type="ARBA" id="ARBA00022448"/>
    </source>
</evidence>
<comment type="caution">
    <text evidence="10">The sequence shown here is derived from an EMBL/GenBank/DDBJ whole genome shotgun (WGS) entry which is preliminary data.</text>
</comment>
<evidence type="ECO:0000256" key="8">
    <source>
        <dbReference type="SAM" id="MobiDB-lite"/>
    </source>
</evidence>
<dbReference type="GO" id="GO:0055085">
    <property type="term" value="P:transmembrane transport"/>
    <property type="evidence" value="ECO:0007669"/>
    <property type="project" value="InterPro"/>
</dbReference>
<dbReference type="InterPro" id="IPR035906">
    <property type="entry name" value="MetI-like_sf"/>
</dbReference>
<dbReference type="EMBL" id="SGXD01000002">
    <property type="protein sequence ID" value="RZS90172.1"/>
    <property type="molecule type" value="Genomic_DNA"/>
</dbReference>
<keyword evidence="4 7" id="KW-0812">Transmembrane</keyword>
<evidence type="ECO:0000313" key="11">
    <source>
        <dbReference type="Proteomes" id="UP000293638"/>
    </source>
</evidence>
<gene>
    <name evidence="10" type="ORF">EV189_1955</name>
</gene>